<dbReference type="InterPro" id="IPR019886">
    <property type="entry name" value="Na_symporter_ssu"/>
</dbReference>
<dbReference type="NCBIfam" id="TIGR03647">
    <property type="entry name" value="Na_symport_sm"/>
    <property type="match status" value="1"/>
</dbReference>
<evidence type="ECO:0000313" key="4">
    <source>
        <dbReference type="Proteomes" id="UP000509513"/>
    </source>
</evidence>
<evidence type="ECO:0000259" key="2">
    <source>
        <dbReference type="Pfam" id="PF13937"/>
    </source>
</evidence>
<dbReference type="KEGG" id="acib:ACBT_0845"/>
<accession>A0A7L5JNG6</accession>
<proteinExistence type="predicted"/>
<gene>
    <name evidence="3" type="ORF">ACBT_0845</name>
</gene>
<protein>
    <submittedName>
        <fullName evidence="3">Putative solute:sodium symporter, small subunit (DUF4212 domain)</fullName>
    </submittedName>
</protein>
<dbReference type="RefSeq" id="WP_024774888.1">
    <property type="nucleotide sequence ID" value="NZ_CP054051.1"/>
</dbReference>
<feature type="transmembrane region" description="Helical" evidence="1">
    <location>
        <begin position="42"/>
        <end position="67"/>
    </location>
</feature>
<sequence>MNKEQYWKENVVFIVKLLLTWFIFTFGLSTFAANFLNNFEFFGVKIGFFLANQGSILFFILIIYIYIKKISKLDKKYSISE</sequence>
<organism evidence="3 4">
    <name type="scientific">Aliarcobacter cibarius</name>
    <dbReference type="NCBI Taxonomy" id="255507"/>
    <lineage>
        <taxon>Bacteria</taxon>
        <taxon>Pseudomonadati</taxon>
        <taxon>Campylobacterota</taxon>
        <taxon>Epsilonproteobacteria</taxon>
        <taxon>Campylobacterales</taxon>
        <taxon>Arcobacteraceae</taxon>
        <taxon>Aliarcobacter</taxon>
    </lineage>
</organism>
<feature type="transmembrane region" description="Helical" evidence="1">
    <location>
        <begin position="12"/>
        <end position="36"/>
    </location>
</feature>
<feature type="domain" description="Sodium symporter small subunit" evidence="2">
    <location>
        <begin position="4"/>
        <end position="79"/>
    </location>
</feature>
<keyword evidence="1" id="KW-0472">Membrane</keyword>
<dbReference type="Pfam" id="PF13937">
    <property type="entry name" value="DUF4212"/>
    <property type="match status" value="1"/>
</dbReference>
<keyword evidence="1" id="KW-1133">Transmembrane helix</keyword>
<evidence type="ECO:0000313" key="3">
    <source>
        <dbReference type="EMBL" id="QKJ26774.1"/>
    </source>
</evidence>
<name>A0A7L5JNG6_9BACT</name>
<reference evidence="3 4" key="1">
    <citation type="submission" date="2020-05" db="EMBL/GenBank/DDBJ databases">
        <title>Complete genome sequencing of Campylobacter and Arcobacter type strains.</title>
        <authorList>
            <person name="Miller W.G."/>
            <person name="Yee E."/>
        </authorList>
    </citation>
    <scope>NUCLEOTIDE SEQUENCE [LARGE SCALE GENOMIC DNA]</scope>
    <source>
        <strain evidence="3 4">LMG 21996</strain>
    </source>
</reference>
<dbReference type="EMBL" id="CP054051">
    <property type="protein sequence ID" value="QKJ26774.1"/>
    <property type="molecule type" value="Genomic_DNA"/>
</dbReference>
<dbReference type="AlphaFoldDB" id="A0A7L5JNG6"/>
<evidence type="ECO:0000256" key="1">
    <source>
        <dbReference type="SAM" id="Phobius"/>
    </source>
</evidence>
<dbReference type="Proteomes" id="UP000509513">
    <property type="component" value="Chromosome"/>
</dbReference>
<keyword evidence="1" id="KW-0812">Transmembrane</keyword>